<protein>
    <submittedName>
        <fullName evidence="2">Peptidase inhibitor family I36</fullName>
    </submittedName>
</protein>
<name>A0A285KCX8_9ACTN</name>
<dbReference type="Pfam" id="PF03995">
    <property type="entry name" value="Inhibitor_I36"/>
    <property type="match status" value="1"/>
</dbReference>
<evidence type="ECO:0000256" key="1">
    <source>
        <dbReference type="SAM" id="SignalP"/>
    </source>
</evidence>
<organism evidence="2 3">
    <name type="scientific">Paractinoplanes atraurantiacus</name>
    <dbReference type="NCBI Taxonomy" id="1036182"/>
    <lineage>
        <taxon>Bacteria</taxon>
        <taxon>Bacillati</taxon>
        <taxon>Actinomycetota</taxon>
        <taxon>Actinomycetes</taxon>
        <taxon>Micromonosporales</taxon>
        <taxon>Micromonosporaceae</taxon>
        <taxon>Paractinoplanes</taxon>
    </lineage>
</organism>
<feature type="signal peptide" evidence="1">
    <location>
        <begin position="1"/>
        <end position="30"/>
    </location>
</feature>
<dbReference type="OrthoDB" id="3300642at2"/>
<gene>
    <name evidence="2" type="ORF">SAMN05421748_13610</name>
</gene>
<keyword evidence="1" id="KW-0732">Signal</keyword>
<evidence type="ECO:0000313" key="3">
    <source>
        <dbReference type="Proteomes" id="UP000219612"/>
    </source>
</evidence>
<evidence type="ECO:0000313" key="2">
    <source>
        <dbReference type="EMBL" id="SNY69787.1"/>
    </source>
</evidence>
<dbReference type="EMBL" id="OBDY01000036">
    <property type="protein sequence ID" value="SNY69787.1"/>
    <property type="molecule type" value="Genomic_DNA"/>
</dbReference>
<dbReference type="RefSeq" id="WP_097328272.1">
    <property type="nucleotide sequence ID" value="NZ_OBDY01000036.1"/>
</dbReference>
<sequence>MKKRVALKGVLGSLLAVVASSAVVSSPAQAAPYKCGTNGAEVCFYSNPNLQGTVAVPGRLKTGDVWKRYMDDFNGWTFYNGDGLNDAVSSVWNRTPYHLAIYEHRELNSGRSGGMLMVPPGERVNVINGLVGLYDNTASSARLFPY</sequence>
<keyword evidence="3" id="KW-1185">Reference proteome</keyword>
<reference evidence="2 3" key="1">
    <citation type="submission" date="2017-09" db="EMBL/GenBank/DDBJ databases">
        <authorList>
            <person name="Ehlers B."/>
            <person name="Leendertz F.H."/>
        </authorList>
    </citation>
    <scope>NUCLEOTIDE SEQUENCE [LARGE SCALE GENOMIC DNA]</scope>
    <source>
        <strain evidence="2 3">CGMCC 4.6857</strain>
    </source>
</reference>
<proteinExistence type="predicted"/>
<dbReference type="Gene3D" id="2.60.20.10">
    <property type="entry name" value="Crystallins"/>
    <property type="match status" value="1"/>
</dbReference>
<dbReference type="AlphaFoldDB" id="A0A285KCX8"/>
<feature type="chain" id="PRO_5012402648" evidence="1">
    <location>
        <begin position="31"/>
        <end position="146"/>
    </location>
</feature>
<dbReference type="Proteomes" id="UP000219612">
    <property type="component" value="Unassembled WGS sequence"/>
</dbReference>
<accession>A0A285KCX8</accession>